<dbReference type="EMBL" id="LR797195">
    <property type="protein sequence ID" value="CAB4193839.1"/>
    <property type="molecule type" value="Genomic_DNA"/>
</dbReference>
<dbReference type="EMBL" id="LR796916">
    <property type="protein sequence ID" value="CAB4175544.1"/>
    <property type="molecule type" value="Genomic_DNA"/>
</dbReference>
<evidence type="ECO:0000313" key="2">
    <source>
        <dbReference type="EMBL" id="CAB4193839.1"/>
    </source>
</evidence>
<proteinExistence type="predicted"/>
<sequence>MSGIGLNGVSDKILELGNQLIGNTSETQTSGQAEQTGAIDGVGGIPISVMGTDSLFNPFYTIRYSEFGQGTTATTAGSYALDRHNIKYEKASLVNDILDKAREIVQLKNETVQNPTAVVIRDWANAQAEKGKDHKGPLYPYPYSMNDFLWCKWYGKIPNNRLITLRRYPVPVEDNLQVHQEKLPLVPVAQAVTWWGGDTGNSISKLLSMTYGFNWKDYPGEGQDNIQDVIGNEIKLEDLLDSIGIKKDSAARNAIIAAFGNLSGGDPFTMSGHDKTLQENQKDQWESGAYSNRVRGPVNVITQTKQRERGYTWAQEITIDFEYSLRSYGTLNPKIAMLDILSNFLSLTHNRATFWGGGYRYFQQTGPLLPGMNTDALEKGDYANALKEIMGLVTNMTQGGSADLAKFFSGMSNDVADSASIGEAAKKIAEGFASSRVGQNLIASKLGPMHQTPLVMRALADGRAVGEWHLMVGNPMDPLAVIGNLCMSTTTVSFSDELGADDFPVSMKFSVTLIHGRPRAKQDIESIFNHGGGDLSFTALQPPSSAANSFGEYNNRRLVGTVGTTSGVDETAMALATDLGSPTASLAAANDGMAAINKRDLDEAKNLGNYYRQPVSSKYGSGFGKSPILTDYFTKLYTKD</sequence>
<organism evidence="2">
    <name type="scientific">uncultured Caudovirales phage</name>
    <dbReference type="NCBI Taxonomy" id="2100421"/>
    <lineage>
        <taxon>Viruses</taxon>
        <taxon>Duplodnaviria</taxon>
        <taxon>Heunggongvirae</taxon>
        <taxon>Uroviricota</taxon>
        <taxon>Caudoviricetes</taxon>
        <taxon>Peduoviridae</taxon>
        <taxon>Maltschvirus</taxon>
        <taxon>Maltschvirus maltsch</taxon>
    </lineage>
</organism>
<accession>A0A6J5RA19</accession>
<gene>
    <name evidence="2" type="ORF">UFOVP1247_210</name>
    <name evidence="1" type="ORF">UFOVP970_250</name>
</gene>
<reference evidence="2" key="1">
    <citation type="submission" date="2020-05" db="EMBL/GenBank/DDBJ databases">
        <authorList>
            <person name="Chiriac C."/>
            <person name="Salcher M."/>
            <person name="Ghai R."/>
            <person name="Kavagutti S V."/>
        </authorList>
    </citation>
    <scope>NUCLEOTIDE SEQUENCE</scope>
</reference>
<protein>
    <submittedName>
        <fullName evidence="2">Uncharacterized protein</fullName>
    </submittedName>
</protein>
<name>A0A6J5RA19_9CAUD</name>
<evidence type="ECO:0000313" key="1">
    <source>
        <dbReference type="EMBL" id="CAB4175544.1"/>
    </source>
</evidence>